<gene>
    <name evidence="3" type="ORF">SLEP1_g38938</name>
</gene>
<proteinExistence type="predicted"/>
<dbReference type="InterPro" id="IPR036163">
    <property type="entry name" value="HMA_dom_sf"/>
</dbReference>
<accession>A0AAV5KYY9</accession>
<reference evidence="3 4" key="1">
    <citation type="journal article" date="2021" name="Commun. Biol.">
        <title>The genome of Shorea leprosula (Dipterocarpaceae) highlights the ecological relevance of drought in aseasonal tropical rainforests.</title>
        <authorList>
            <person name="Ng K.K.S."/>
            <person name="Kobayashi M.J."/>
            <person name="Fawcett J.A."/>
            <person name="Hatakeyama M."/>
            <person name="Paape T."/>
            <person name="Ng C.H."/>
            <person name="Ang C.C."/>
            <person name="Tnah L.H."/>
            <person name="Lee C.T."/>
            <person name="Nishiyama T."/>
            <person name="Sese J."/>
            <person name="O'Brien M.J."/>
            <person name="Copetti D."/>
            <person name="Mohd Noor M.I."/>
            <person name="Ong R.C."/>
            <person name="Putra M."/>
            <person name="Sireger I.Z."/>
            <person name="Indrioko S."/>
            <person name="Kosugi Y."/>
            <person name="Izuno A."/>
            <person name="Isagi Y."/>
            <person name="Lee S.L."/>
            <person name="Shimizu K.K."/>
        </authorList>
    </citation>
    <scope>NUCLEOTIDE SEQUENCE [LARGE SCALE GENOMIC DNA]</scope>
    <source>
        <strain evidence="3">214</strain>
    </source>
</reference>
<feature type="region of interest" description="Disordered" evidence="1">
    <location>
        <begin position="192"/>
        <end position="218"/>
    </location>
</feature>
<dbReference type="AlphaFoldDB" id="A0AAV5KYY9"/>
<dbReference type="PANTHER" id="PTHR46119:SF15">
    <property type="entry name" value="PROTEIN SODIUM POTASSIUM ROOT DEFECTIVE 2"/>
    <property type="match status" value="1"/>
</dbReference>
<dbReference type="PROSITE" id="PS50846">
    <property type="entry name" value="HMA_2"/>
    <property type="match status" value="1"/>
</dbReference>
<dbReference type="InterPro" id="IPR044526">
    <property type="entry name" value="NAKR1-3"/>
</dbReference>
<protein>
    <recommendedName>
        <fullName evidence="2">HMA domain-containing protein</fullName>
    </recommendedName>
</protein>
<keyword evidence="4" id="KW-1185">Reference proteome</keyword>
<evidence type="ECO:0000313" key="3">
    <source>
        <dbReference type="EMBL" id="GKV30078.1"/>
    </source>
</evidence>
<evidence type="ECO:0000259" key="2">
    <source>
        <dbReference type="PROSITE" id="PS50846"/>
    </source>
</evidence>
<evidence type="ECO:0000313" key="4">
    <source>
        <dbReference type="Proteomes" id="UP001054252"/>
    </source>
</evidence>
<name>A0AAV5KYY9_9ROSI</name>
<dbReference type="PANTHER" id="PTHR46119">
    <property type="entry name" value="OS08G0405700 PROTEIN"/>
    <property type="match status" value="1"/>
</dbReference>
<dbReference type="SUPFAM" id="SSF55008">
    <property type="entry name" value="HMA, heavy metal-associated domain"/>
    <property type="match status" value="1"/>
</dbReference>
<evidence type="ECO:0000256" key="1">
    <source>
        <dbReference type="SAM" id="MobiDB-lite"/>
    </source>
</evidence>
<feature type="domain" description="HMA" evidence="2">
    <location>
        <begin position="221"/>
        <end position="287"/>
    </location>
</feature>
<dbReference type="CDD" id="cd00371">
    <property type="entry name" value="HMA"/>
    <property type="match status" value="1"/>
</dbReference>
<sequence length="310" mass="33721">MEIFCASQASTAICSSMDPASSSSYSSTIQLGGRAIDRHNPIIRDSRRFTRKGLPVNPCVSHPQHIDPKPYQYHQLQKTKKSSSGKQNDKKAKKSSSSSAISVDEKKKKKCSLKKTDAITRKSFLDAGKRNEAIYRKSTFEARDKVVSARKNWALPADLVTPPGSTRYLLSDTGFFDGITDNDSVMTLAPFEPKKNQSLNQDESIAPKHSSSSRVEKPSQDQVVILRVSLHCKACEGKVRKHLSRMEGVRSFNIDFAAKKVTIVGNVTPLSVLASVSKVKNAQFWSSAMASSAAATPASASSNLAAAAIK</sequence>
<dbReference type="Gene3D" id="3.30.70.100">
    <property type="match status" value="1"/>
</dbReference>
<dbReference type="InterPro" id="IPR006121">
    <property type="entry name" value="HMA_dom"/>
</dbReference>
<dbReference type="Pfam" id="PF00403">
    <property type="entry name" value="HMA"/>
    <property type="match status" value="1"/>
</dbReference>
<dbReference type="EMBL" id="BPVZ01000085">
    <property type="protein sequence ID" value="GKV30078.1"/>
    <property type="molecule type" value="Genomic_DNA"/>
</dbReference>
<dbReference type="GO" id="GO:0046872">
    <property type="term" value="F:metal ion binding"/>
    <property type="evidence" value="ECO:0007669"/>
    <property type="project" value="InterPro"/>
</dbReference>
<organism evidence="3 4">
    <name type="scientific">Rubroshorea leprosula</name>
    <dbReference type="NCBI Taxonomy" id="152421"/>
    <lineage>
        <taxon>Eukaryota</taxon>
        <taxon>Viridiplantae</taxon>
        <taxon>Streptophyta</taxon>
        <taxon>Embryophyta</taxon>
        <taxon>Tracheophyta</taxon>
        <taxon>Spermatophyta</taxon>
        <taxon>Magnoliopsida</taxon>
        <taxon>eudicotyledons</taxon>
        <taxon>Gunneridae</taxon>
        <taxon>Pentapetalae</taxon>
        <taxon>rosids</taxon>
        <taxon>malvids</taxon>
        <taxon>Malvales</taxon>
        <taxon>Dipterocarpaceae</taxon>
        <taxon>Rubroshorea</taxon>
    </lineage>
</organism>
<feature type="compositionally biased region" description="Polar residues" evidence="1">
    <location>
        <begin position="196"/>
        <end position="213"/>
    </location>
</feature>
<feature type="region of interest" description="Disordered" evidence="1">
    <location>
        <begin position="49"/>
        <end position="107"/>
    </location>
</feature>
<comment type="caution">
    <text evidence="3">The sequence shown here is derived from an EMBL/GenBank/DDBJ whole genome shotgun (WGS) entry which is preliminary data.</text>
</comment>
<dbReference type="Proteomes" id="UP001054252">
    <property type="component" value="Unassembled WGS sequence"/>
</dbReference>